<reference evidence="2 3" key="1">
    <citation type="submission" date="2019-09" db="EMBL/GenBank/DDBJ databases">
        <title>Complete genome sequence of Sporolactobacillus terrae 70-3.</title>
        <authorList>
            <person name="Tanaka N."/>
            <person name="Shiwa Y."/>
            <person name="Fujita N."/>
            <person name="Tanasupawat S."/>
        </authorList>
    </citation>
    <scope>NUCLEOTIDE SEQUENCE [LARGE SCALE GENOMIC DNA]</scope>
    <source>
        <strain evidence="2 3">70-3</strain>
    </source>
</reference>
<evidence type="ECO:0000313" key="2">
    <source>
        <dbReference type="EMBL" id="BBN99944.1"/>
    </source>
</evidence>
<evidence type="ECO:0000313" key="3">
    <source>
        <dbReference type="Proteomes" id="UP000326951"/>
    </source>
</evidence>
<dbReference type="AlphaFoldDB" id="A0A5K7X1S3"/>
<evidence type="ECO:0000256" key="1">
    <source>
        <dbReference type="SAM" id="Coils"/>
    </source>
</evidence>
<feature type="coiled-coil region" evidence="1">
    <location>
        <begin position="157"/>
        <end position="184"/>
    </location>
</feature>
<keyword evidence="1" id="KW-0175">Coiled coil</keyword>
<dbReference type="Proteomes" id="UP000326951">
    <property type="component" value="Chromosome"/>
</dbReference>
<name>A0A5K7X1S3_9BACL</name>
<protein>
    <submittedName>
        <fullName evidence="2">Uncharacterized protein</fullName>
    </submittedName>
</protein>
<dbReference type="RefSeq" id="WP_232057177.1">
    <property type="nucleotide sequence ID" value="NZ_AP021853.1"/>
</dbReference>
<gene>
    <name evidence="2" type="ORF">St703_26490</name>
</gene>
<sequence>MACSHLSKNKALSSNRGDAEQLMEAFVESGSYKRLKELEKEGRTLRDRVRCCLSSGESRRYEIGNHLVAKFIPKKIYQYDYPGLNEYLYNLGLLQKLTILTSRNLNKDQKLLDLFEPYHLTPEYYVKPSFNRAGQELTKGERTPEVNVTLHDAAIRISQNRSRLKAVKDEYEKLKDELAQSNQLSVNKNVTYKYGSLSLRRKPLRYRIMHRTNQRIIHALIEFGKPSFDGIDHYLFKGIIKKSEFEAFRTLKDVRLDFVILDLDDEAKMQNYFHRKWTNHLLFLNE</sequence>
<accession>A0A5K7X1S3</accession>
<organism evidence="2 3">
    <name type="scientific">Sporolactobacillus terrae</name>
    <dbReference type="NCBI Taxonomy" id="269673"/>
    <lineage>
        <taxon>Bacteria</taxon>
        <taxon>Bacillati</taxon>
        <taxon>Bacillota</taxon>
        <taxon>Bacilli</taxon>
        <taxon>Bacillales</taxon>
        <taxon>Sporolactobacillaceae</taxon>
        <taxon>Sporolactobacillus</taxon>
    </lineage>
</organism>
<proteinExistence type="predicted"/>
<dbReference type="EMBL" id="AP021853">
    <property type="protein sequence ID" value="BBN99944.1"/>
    <property type="molecule type" value="Genomic_DNA"/>
</dbReference>